<dbReference type="PANTHER" id="PTHR12137">
    <property type="entry name" value="CARBOHYDRATE SULFOTRANSFERASE"/>
    <property type="match status" value="1"/>
</dbReference>
<keyword evidence="10" id="KW-1185">Reference proteome</keyword>
<keyword evidence="3 9" id="KW-0808">Transferase</keyword>
<organism evidence="10 11">
    <name type="scientific">Limulus polyphemus</name>
    <name type="common">Atlantic horseshoe crab</name>
    <dbReference type="NCBI Taxonomy" id="6850"/>
    <lineage>
        <taxon>Eukaryota</taxon>
        <taxon>Metazoa</taxon>
        <taxon>Ecdysozoa</taxon>
        <taxon>Arthropoda</taxon>
        <taxon>Chelicerata</taxon>
        <taxon>Merostomata</taxon>
        <taxon>Xiphosura</taxon>
        <taxon>Limulidae</taxon>
        <taxon>Limulus</taxon>
    </lineage>
</organism>
<name>A0ABM1B2V3_LIMPO</name>
<dbReference type="RefSeq" id="XP_013773665.1">
    <property type="nucleotide sequence ID" value="XM_013918211.1"/>
</dbReference>
<dbReference type="Proteomes" id="UP000694941">
    <property type="component" value="Unplaced"/>
</dbReference>
<dbReference type="InterPro" id="IPR018011">
    <property type="entry name" value="Carb_sulfotrans_8-10"/>
</dbReference>
<evidence type="ECO:0000256" key="4">
    <source>
        <dbReference type="ARBA" id="ARBA00022692"/>
    </source>
</evidence>
<evidence type="ECO:0000256" key="5">
    <source>
        <dbReference type="ARBA" id="ARBA00022989"/>
    </source>
</evidence>
<accession>A0ABM1B2V3</accession>
<evidence type="ECO:0000256" key="6">
    <source>
        <dbReference type="ARBA" id="ARBA00023034"/>
    </source>
</evidence>
<evidence type="ECO:0000256" key="7">
    <source>
        <dbReference type="ARBA" id="ARBA00023136"/>
    </source>
</evidence>
<evidence type="ECO:0000256" key="3">
    <source>
        <dbReference type="ARBA" id="ARBA00022679"/>
    </source>
</evidence>
<evidence type="ECO:0000313" key="10">
    <source>
        <dbReference type="Proteomes" id="UP000694941"/>
    </source>
</evidence>
<comment type="subcellular location">
    <subcellularLocation>
        <location evidence="1 9">Golgi apparatus membrane</location>
        <topology evidence="1 9">Single-pass type II membrane protein</topology>
    </subcellularLocation>
</comment>
<sequence length="331" mass="39464">MDVFLNVLRFSCKLGVPTQRSFIFQKIRLVRFREKLRDQDRQPEIYRRVKRMTEICKKYNMKGEFSSYKELIGGEFRYVALGISNEPLLRLRSNRDYKMATCVNLKSGSSSALGFLFIVPNNRHKYPHGDVHLRSRTPYICLSFEEYKNGSFPGFLLYMFVRHPFTRLVSFYRDRILYHYKQNNTERTSNLPDVHSELTLPMKYLEGKPITFRDFIQVVLRADFHKPETFDFHWLPIWMACAPCHIQYNFIGKVETMSDDFKYLSSLTGLTNELAERPQGIWFHRSERSNVTSSSLTRQFFSNIPKQEIKQLYEKYKLDFELFDYSLNDVL</sequence>
<keyword evidence="6 9" id="KW-0333">Golgi apparatus</keyword>
<evidence type="ECO:0000256" key="2">
    <source>
        <dbReference type="ARBA" id="ARBA00006339"/>
    </source>
</evidence>
<reference evidence="11" key="1">
    <citation type="submission" date="2025-08" db="UniProtKB">
        <authorList>
            <consortium name="RefSeq"/>
        </authorList>
    </citation>
    <scope>IDENTIFICATION</scope>
    <source>
        <tissue evidence="11">Muscle</tissue>
    </source>
</reference>
<keyword evidence="5" id="KW-1133">Transmembrane helix</keyword>
<evidence type="ECO:0000256" key="1">
    <source>
        <dbReference type="ARBA" id="ARBA00004323"/>
    </source>
</evidence>
<keyword evidence="7" id="KW-0472">Membrane</keyword>
<gene>
    <name evidence="11" type="primary">LOC106458678</name>
</gene>
<keyword evidence="8 9" id="KW-0325">Glycoprotein</keyword>
<evidence type="ECO:0000256" key="9">
    <source>
        <dbReference type="RuleBase" id="RU364020"/>
    </source>
</evidence>
<proteinExistence type="inferred from homology"/>
<dbReference type="EC" id="2.8.2.-" evidence="9"/>
<dbReference type="GeneID" id="106458678"/>
<evidence type="ECO:0000256" key="8">
    <source>
        <dbReference type="ARBA" id="ARBA00023180"/>
    </source>
</evidence>
<protein>
    <recommendedName>
        <fullName evidence="9">Carbohydrate sulfotransferase</fullName>
        <ecNumber evidence="9">2.8.2.-</ecNumber>
    </recommendedName>
</protein>
<evidence type="ECO:0000313" key="11">
    <source>
        <dbReference type="RefSeq" id="XP_013773665.1"/>
    </source>
</evidence>
<dbReference type="InterPro" id="IPR005331">
    <property type="entry name" value="Sulfotransferase"/>
</dbReference>
<keyword evidence="9" id="KW-0119">Carbohydrate metabolism</keyword>
<keyword evidence="4" id="KW-0812">Transmembrane</keyword>
<dbReference type="Pfam" id="PF03567">
    <property type="entry name" value="Sulfotransfer_2"/>
    <property type="match status" value="1"/>
</dbReference>
<dbReference type="PANTHER" id="PTHR12137:SF54">
    <property type="entry name" value="CARBOHYDRATE SULFOTRANSFERASE"/>
    <property type="match status" value="1"/>
</dbReference>
<comment type="similarity">
    <text evidence="2 9">Belongs to the sulfotransferase 2 family.</text>
</comment>
<keyword evidence="9" id="KW-0735">Signal-anchor</keyword>